<dbReference type="Pfam" id="PF13665">
    <property type="entry name" value="Tox-PAAR-like"/>
    <property type="match status" value="1"/>
</dbReference>
<sequence length="479" mass="52587">MSIDPSSEKPQKAIQGLEALHLKTADIPLEGSRVTGEGLLISIYPDVCLTPVGSASVPVPYNIYAYQSDDANTTTSVFQTSMRSHTAKSLITKCYGDEKGTDGGILSRTHNSICEPKTWSETVRFEGHGVVRHTDEWWMNKRNTIGKLSYVDDPNAYRPASASVLPPTPTDTPGVYSDALPDPVRPGQQYAQAVTPFLFGQSGTMVLPGGGGGMGTLGRVAPLGESLGNMGRRIGPGPVDIAPFQPLNPEDVENMLPDYLRPLRPSGTVVPEHDNPPEPDPDPRPQPDPRPPFPTPNVRTSRKCYTKRICFDRKHYDWEEYNHQLKLQQDALNGKTAADAYNDIDRFDQLSAADKKALRASAKSYQAAAKLAYIRANQARYTQQYGATKWIEHINSLAALHRLDMVAGGDPTDIADMGNTNINSSIGSAWNQSDSWMPFSSSRQQELKAYAAEMRENRCKMDVRLSTCDGNPALNSNYT</sequence>
<proteinExistence type="predicted"/>
<dbReference type="InterPro" id="IPR028949">
    <property type="entry name" value="Ntox15"/>
</dbReference>
<protein>
    <recommendedName>
        <fullName evidence="2">Novel toxin 15 domain-containing protein</fullName>
    </recommendedName>
</protein>
<evidence type="ECO:0000256" key="1">
    <source>
        <dbReference type="SAM" id="MobiDB-lite"/>
    </source>
</evidence>
<dbReference type="OrthoDB" id="8852350at2"/>
<accession>A0A2S9QF96</accession>
<evidence type="ECO:0000259" key="2">
    <source>
        <dbReference type="Pfam" id="PF15604"/>
    </source>
</evidence>
<name>A0A2S9QF96_9HYPH</name>
<gene>
    <name evidence="3" type="ORF">C5L14_08925</name>
</gene>
<reference evidence="3 4" key="1">
    <citation type="submission" date="2018-02" db="EMBL/GenBank/DDBJ databases">
        <title>Whole genome sequencing of endophytic bacterium.</title>
        <authorList>
            <person name="Eedara R."/>
            <person name="Podile A.R."/>
        </authorList>
    </citation>
    <scope>NUCLEOTIDE SEQUENCE [LARGE SCALE GENOMIC DNA]</scope>
    <source>
        <strain evidence="3 4">RP1T</strain>
    </source>
</reference>
<dbReference type="RefSeq" id="WP_105861679.1">
    <property type="nucleotide sequence ID" value="NZ_PUEJ01000003.1"/>
</dbReference>
<feature type="compositionally biased region" description="Basic and acidic residues" evidence="1">
    <location>
        <begin position="271"/>
        <end position="287"/>
    </location>
</feature>
<dbReference type="AlphaFoldDB" id="A0A2S9QF96"/>
<feature type="domain" description="Novel toxin 15" evidence="2">
    <location>
        <begin position="317"/>
        <end position="467"/>
    </location>
</feature>
<organism evidence="3 4">
    <name type="scientific">Labrys okinawensis</name>
    <dbReference type="NCBI Taxonomy" id="346911"/>
    <lineage>
        <taxon>Bacteria</taxon>
        <taxon>Pseudomonadati</taxon>
        <taxon>Pseudomonadota</taxon>
        <taxon>Alphaproteobacteria</taxon>
        <taxon>Hyphomicrobiales</taxon>
        <taxon>Xanthobacteraceae</taxon>
        <taxon>Labrys</taxon>
    </lineage>
</organism>
<feature type="region of interest" description="Disordered" evidence="1">
    <location>
        <begin position="249"/>
        <end position="300"/>
    </location>
</feature>
<dbReference type="Pfam" id="PF15604">
    <property type="entry name" value="Ntox15"/>
    <property type="match status" value="1"/>
</dbReference>
<dbReference type="Proteomes" id="UP000237682">
    <property type="component" value="Unassembled WGS sequence"/>
</dbReference>
<dbReference type="EMBL" id="PUEJ01000003">
    <property type="protein sequence ID" value="PRH88012.1"/>
    <property type="molecule type" value="Genomic_DNA"/>
</dbReference>
<evidence type="ECO:0000313" key="3">
    <source>
        <dbReference type="EMBL" id="PRH88012.1"/>
    </source>
</evidence>
<comment type="caution">
    <text evidence="3">The sequence shown here is derived from an EMBL/GenBank/DDBJ whole genome shotgun (WGS) entry which is preliminary data.</text>
</comment>
<evidence type="ECO:0000313" key="4">
    <source>
        <dbReference type="Proteomes" id="UP000237682"/>
    </source>
</evidence>
<keyword evidence="4" id="KW-1185">Reference proteome</keyword>